<protein>
    <submittedName>
        <fullName evidence="2 3">Uncharacterized protein</fullName>
    </submittedName>
</protein>
<dbReference type="Gramene" id="Pp3c3_20160V3.3">
    <property type="protein sequence ID" value="PAC:32943338.CDS.1"/>
    <property type="gene ID" value="Pp3c3_20160"/>
</dbReference>
<evidence type="ECO:0000313" key="2">
    <source>
        <dbReference type="EMBL" id="PNR57705.1"/>
    </source>
</evidence>
<dbReference type="Proteomes" id="UP000006727">
    <property type="component" value="Chromosome 3"/>
</dbReference>
<dbReference type="AlphaFoldDB" id="A9TCM1"/>
<dbReference type="RefSeq" id="XP_024370502.1">
    <property type="nucleotide sequence ID" value="XM_024514734.2"/>
</dbReference>
<keyword evidence="1" id="KW-0812">Transmembrane</keyword>
<evidence type="ECO:0000313" key="4">
    <source>
        <dbReference type="Proteomes" id="UP000006727"/>
    </source>
</evidence>
<dbReference type="EnsemblPlants" id="Pp3c3_20160V3.4">
    <property type="protein sequence ID" value="PAC:32943339.CDS.1"/>
    <property type="gene ID" value="Pp3c3_20160"/>
</dbReference>
<dbReference type="EnsemblPlants" id="Pp3c3_20160V3.2">
    <property type="protein sequence ID" value="PAC:32943337.CDS.1"/>
    <property type="gene ID" value="Pp3c3_20160"/>
</dbReference>
<keyword evidence="4" id="KW-1185">Reference proteome</keyword>
<dbReference type="EnsemblPlants" id="Pp3c3_20160V3.5">
    <property type="protein sequence ID" value="PAC:32943340.CDS.1"/>
    <property type="gene ID" value="Pp3c3_20160"/>
</dbReference>
<reference evidence="3" key="3">
    <citation type="submission" date="2020-12" db="UniProtKB">
        <authorList>
            <consortium name="EnsemblPlants"/>
        </authorList>
    </citation>
    <scope>IDENTIFICATION</scope>
</reference>
<dbReference type="HOGENOM" id="CLU_840432_0_0_1"/>
<feature type="transmembrane region" description="Helical" evidence="1">
    <location>
        <begin position="20"/>
        <end position="44"/>
    </location>
</feature>
<dbReference type="EnsemblPlants" id="Pp3c3_20160V3.3">
    <property type="protein sequence ID" value="PAC:32943338.CDS.1"/>
    <property type="gene ID" value="Pp3c3_20160"/>
</dbReference>
<evidence type="ECO:0000256" key="1">
    <source>
        <dbReference type="SAM" id="Phobius"/>
    </source>
</evidence>
<organism evidence="2">
    <name type="scientific">Physcomitrium patens</name>
    <name type="common">Spreading-leaved earth moss</name>
    <name type="synonym">Physcomitrella patens</name>
    <dbReference type="NCBI Taxonomy" id="3218"/>
    <lineage>
        <taxon>Eukaryota</taxon>
        <taxon>Viridiplantae</taxon>
        <taxon>Streptophyta</taxon>
        <taxon>Embryophyta</taxon>
        <taxon>Bryophyta</taxon>
        <taxon>Bryophytina</taxon>
        <taxon>Bryopsida</taxon>
        <taxon>Funariidae</taxon>
        <taxon>Funariales</taxon>
        <taxon>Funariaceae</taxon>
        <taxon>Physcomitrium</taxon>
    </lineage>
</organism>
<gene>
    <name evidence="3" type="primary">LOC112279935</name>
    <name evidence="2" type="ORF">PHYPA_004699</name>
</gene>
<dbReference type="EnsemblPlants" id="Pp3c3_20160V3.1">
    <property type="protein sequence ID" value="PAC:32943336.CDS.1"/>
    <property type="gene ID" value="Pp3c3_20160"/>
</dbReference>
<dbReference type="Gramene" id="Pp3c3_20160V3.2">
    <property type="protein sequence ID" value="PAC:32943337.CDS.1"/>
    <property type="gene ID" value="Pp3c3_20160"/>
</dbReference>
<name>A9TCM1_PHYPA</name>
<evidence type="ECO:0000313" key="3">
    <source>
        <dbReference type="EnsemblPlants" id="PAC:32943336.CDS.1"/>
    </source>
</evidence>
<dbReference type="Gramene" id="Pp3c3_20160V3.1">
    <property type="protein sequence ID" value="PAC:32943336.CDS.1"/>
    <property type="gene ID" value="Pp3c3_20160"/>
</dbReference>
<reference evidence="2 4" key="2">
    <citation type="journal article" date="2018" name="Plant J.">
        <title>The Physcomitrella patens chromosome-scale assembly reveals moss genome structure and evolution.</title>
        <authorList>
            <person name="Lang D."/>
            <person name="Ullrich K.K."/>
            <person name="Murat F."/>
            <person name="Fuchs J."/>
            <person name="Jenkins J."/>
            <person name="Haas F.B."/>
            <person name="Piednoel M."/>
            <person name="Gundlach H."/>
            <person name="Van Bel M."/>
            <person name="Meyberg R."/>
            <person name="Vives C."/>
            <person name="Morata J."/>
            <person name="Symeonidi A."/>
            <person name="Hiss M."/>
            <person name="Muchero W."/>
            <person name="Kamisugi Y."/>
            <person name="Saleh O."/>
            <person name="Blanc G."/>
            <person name="Decker E.L."/>
            <person name="van Gessel N."/>
            <person name="Grimwood J."/>
            <person name="Hayes R.D."/>
            <person name="Graham S.W."/>
            <person name="Gunter L.E."/>
            <person name="McDaniel S.F."/>
            <person name="Hoernstein S.N.W."/>
            <person name="Larsson A."/>
            <person name="Li F.W."/>
            <person name="Perroud P.F."/>
            <person name="Phillips J."/>
            <person name="Ranjan P."/>
            <person name="Rokshar D.S."/>
            <person name="Rothfels C.J."/>
            <person name="Schneider L."/>
            <person name="Shu S."/>
            <person name="Stevenson D.W."/>
            <person name="Thummler F."/>
            <person name="Tillich M."/>
            <person name="Villarreal Aguilar J.C."/>
            <person name="Widiez T."/>
            <person name="Wong G.K."/>
            <person name="Wymore A."/>
            <person name="Zhang Y."/>
            <person name="Zimmer A.D."/>
            <person name="Quatrano R.S."/>
            <person name="Mayer K.F.X."/>
            <person name="Goodstein D."/>
            <person name="Casacuberta J.M."/>
            <person name="Vandepoele K."/>
            <person name="Reski R."/>
            <person name="Cuming A.C."/>
            <person name="Tuskan G.A."/>
            <person name="Maumus F."/>
            <person name="Salse J."/>
            <person name="Schmutz J."/>
            <person name="Rensing S.A."/>
        </authorList>
    </citation>
    <scope>NUCLEOTIDE SEQUENCE [LARGE SCALE GENOMIC DNA]</scope>
    <source>
        <strain evidence="3 4">cv. Gransden 2004</strain>
    </source>
</reference>
<proteinExistence type="predicted"/>
<keyword evidence="1" id="KW-1133">Transmembrane helix</keyword>
<reference evidence="2 4" key="1">
    <citation type="journal article" date="2008" name="Science">
        <title>The Physcomitrella genome reveals evolutionary insights into the conquest of land by plants.</title>
        <authorList>
            <person name="Rensing S."/>
            <person name="Lang D."/>
            <person name="Zimmer A."/>
            <person name="Terry A."/>
            <person name="Salamov A."/>
            <person name="Shapiro H."/>
            <person name="Nishiyama T."/>
            <person name="Perroud P.-F."/>
            <person name="Lindquist E."/>
            <person name="Kamisugi Y."/>
            <person name="Tanahashi T."/>
            <person name="Sakakibara K."/>
            <person name="Fujita T."/>
            <person name="Oishi K."/>
            <person name="Shin-I T."/>
            <person name="Kuroki Y."/>
            <person name="Toyoda A."/>
            <person name="Suzuki Y."/>
            <person name="Hashimoto A."/>
            <person name="Yamaguchi K."/>
            <person name="Sugano A."/>
            <person name="Kohara Y."/>
            <person name="Fujiyama A."/>
            <person name="Anterola A."/>
            <person name="Aoki S."/>
            <person name="Ashton N."/>
            <person name="Barbazuk W.B."/>
            <person name="Barker E."/>
            <person name="Bennetzen J."/>
            <person name="Bezanilla M."/>
            <person name="Blankenship R."/>
            <person name="Cho S.H."/>
            <person name="Dutcher S."/>
            <person name="Estelle M."/>
            <person name="Fawcett J.A."/>
            <person name="Gundlach H."/>
            <person name="Hanada K."/>
            <person name="Heyl A."/>
            <person name="Hicks K.A."/>
            <person name="Hugh J."/>
            <person name="Lohr M."/>
            <person name="Mayer K."/>
            <person name="Melkozernov A."/>
            <person name="Murata T."/>
            <person name="Nelson D."/>
            <person name="Pils B."/>
            <person name="Prigge M."/>
            <person name="Reiss B."/>
            <person name="Renner T."/>
            <person name="Rombauts S."/>
            <person name="Rushton P."/>
            <person name="Sanderfoot A."/>
            <person name="Schween G."/>
            <person name="Shiu S.-H."/>
            <person name="Stueber K."/>
            <person name="Theodoulou F.L."/>
            <person name="Tu H."/>
            <person name="Van de Peer Y."/>
            <person name="Verrier P.J."/>
            <person name="Waters E."/>
            <person name="Wood A."/>
            <person name="Yang L."/>
            <person name="Cove D."/>
            <person name="Cuming A."/>
            <person name="Hasebe M."/>
            <person name="Lucas S."/>
            <person name="Mishler D.B."/>
            <person name="Reski R."/>
            <person name="Grigoriev I."/>
            <person name="Quatrano R.S."/>
            <person name="Boore J.L."/>
        </authorList>
    </citation>
    <scope>NUCLEOTIDE SEQUENCE [LARGE SCALE GENOMIC DNA]</scope>
    <source>
        <strain evidence="3 4">cv. Gransden 2004</strain>
    </source>
</reference>
<accession>A9TCM1</accession>
<dbReference type="RefSeq" id="XP_024370501.1">
    <property type="nucleotide sequence ID" value="XM_024514733.2"/>
</dbReference>
<dbReference type="GeneID" id="112279935"/>
<dbReference type="Gramene" id="Pp3c3_20160V3.5">
    <property type="protein sequence ID" value="PAC:32943340.CDS.1"/>
    <property type="gene ID" value="Pp3c3_20160"/>
</dbReference>
<keyword evidence="1" id="KW-0472">Membrane</keyword>
<dbReference type="EMBL" id="ABEU02000003">
    <property type="protein sequence ID" value="PNR57705.1"/>
    <property type="molecule type" value="Genomic_DNA"/>
</dbReference>
<dbReference type="PaxDb" id="3218-PP1S204_98V6.2"/>
<dbReference type="OrthoDB" id="9988031at2759"/>
<sequence length="331" mass="37219">MGILSMAPSNAQAAMSFVPVTKIVVILVFFGIFASTVTVTRSVVRSTSTTFKDQFRAPPEAVIVDTGEDVPILDVSTEWTSPNVDDDDYFARRDYKPLHGYIVSNKAQRFNNSKGALDILGIEAHQYIPPHYKSEAVLQEMKTFLRGEDKYLIDRHKKTFSNRMAFTKLFQQFVADPTADLGTWRFFFEDDIAVHPFLTETLARDAIARGLEVADGDGMLYLGICGPRLCRDKVVLSPPVEGKRCAGACTHAFALTKWKAGGFLAHFDNIRLPENDHAMGIYFDQLMRLYGEQVHPIWVLGSNLRSPQAKDHFGLVYQDRKNYPSVINAKE</sequence>
<dbReference type="Gramene" id="Pp3c3_20160V3.4">
    <property type="protein sequence ID" value="PAC:32943339.CDS.1"/>
    <property type="gene ID" value="Pp3c3_20160"/>
</dbReference>